<feature type="compositionally biased region" description="Basic and acidic residues" evidence="2">
    <location>
        <begin position="1297"/>
        <end position="1310"/>
    </location>
</feature>
<dbReference type="InterPro" id="IPR003152">
    <property type="entry name" value="FATC_dom"/>
</dbReference>
<dbReference type="PANTHER" id="PTHR11139">
    <property type="entry name" value="ATAXIA TELANGIECTASIA MUTATED ATM -RELATED"/>
    <property type="match status" value="1"/>
</dbReference>
<organism evidence="6 7">
    <name type="scientific">Linderina pennispora</name>
    <dbReference type="NCBI Taxonomy" id="61395"/>
    <lineage>
        <taxon>Eukaryota</taxon>
        <taxon>Fungi</taxon>
        <taxon>Fungi incertae sedis</taxon>
        <taxon>Zoopagomycota</taxon>
        <taxon>Kickxellomycotina</taxon>
        <taxon>Kickxellomycetes</taxon>
        <taxon>Kickxellales</taxon>
        <taxon>Kickxellaceae</taxon>
        <taxon>Linderina</taxon>
    </lineage>
</organism>
<evidence type="ECO:0000259" key="4">
    <source>
        <dbReference type="PROSITE" id="PS51189"/>
    </source>
</evidence>
<dbReference type="GO" id="GO:0006281">
    <property type="term" value="P:DNA repair"/>
    <property type="evidence" value="ECO:0007669"/>
    <property type="project" value="TreeGrafter"/>
</dbReference>
<feature type="domain" description="FAT" evidence="4">
    <location>
        <begin position="2853"/>
        <end position="3456"/>
    </location>
</feature>
<evidence type="ECO:0000256" key="2">
    <source>
        <dbReference type="SAM" id="MobiDB-lite"/>
    </source>
</evidence>
<dbReference type="Proteomes" id="UP000193922">
    <property type="component" value="Unassembled WGS sequence"/>
</dbReference>
<dbReference type="Pfam" id="PF20175">
    <property type="entry name" value="Tra1_central"/>
    <property type="match status" value="1"/>
</dbReference>
<dbReference type="InterPro" id="IPR003151">
    <property type="entry name" value="PIK-rel_kinase_FAT"/>
</dbReference>
<dbReference type="PROSITE" id="PS51189">
    <property type="entry name" value="FAT"/>
    <property type="match status" value="1"/>
</dbReference>
<dbReference type="EMBL" id="MCFD01000003">
    <property type="protein sequence ID" value="ORX72012.1"/>
    <property type="molecule type" value="Genomic_DNA"/>
</dbReference>
<feature type="compositionally biased region" description="Low complexity" evidence="2">
    <location>
        <begin position="2145"/>
        <end position="2163"/>
    </location>
</feature>
<dbReference type="GO" id="GO:0035267">
    <property type="term" value="C:NuA4 histone acetyltransferase complex"/>
    <property type="evidence" value="ECO:0007669"/>
    <property type="project" value="TreeGrafter"/>
</dbReference>
<comment type="caution">
    <text evidence="6">The sequence shown here is derived from an EMBL/GenBank/DDBJ whole genome shotgun (WGS) entry which is preliminary data.</text>
</comment>
<dbReference type="PROSITE" id="PS51190">
    <property type="entry name" value="FATC"/>
    <property type="match status" value="1"/>
</dbReference>
<dbReference type="GeneID" id="63807909"/>
<dbReference type="Pfam" id="PF02259">
    <property type="entry name" value="FAT"/>
    <property type="match status" value="1"/>
</dbReference>
<dbReference type="InterPro" id="IPR011009">
    <property type="entry name" value="Kinase-like_dom_sf"/>
</dbReference>
<dbReference type="GO" id="GO:0006355">
    <property type="term" value="P:regulation of DNA-templated transcription"/>
    <property type="evidence" value="ECO:0007669"/>
    <property type="project" value="TreeGrafter"/>
</dbReference>
<proteinExistence type="inferred from homology"/>
<sequence>MAITNFEIFATRLRDEKLDVKLKGTIALDLCENLELIQPQDYARFVSILWPVIRDLLLKIPPVFVNSAPEQKLRSTLLEIIQRLPHSEVLRPIALDVVTTLMSQVKNENEENAVLCLKIIYEVHRLFRNSMDPMAVSFLELAMLKVLDTTDTPSSLSTPNISLMSPGAMSPGPDTADSSVKNLGRATGSFKVMTEIPIIVVSILQSNNGRRFADPFVGNILPLILHMLELNPRGNAIYDHTPGAQQLPLSQHWRAAYSEFITAQSKTLSFLAFFARGFTGLLIPSQDRVAQLTHQLLCACPADATATRKEMLIATRHIVSTNLRTAFVPIAHRFLDMQVLVGSGLASQCILKPFAFSMLADLMHHIRSELSPLQLTKMVDFYSGCMHDQSLSPNVHTMCAKLLHNITECIMSIPDKRQGRILLLSILKTYVAGFSAIGCLSAAAINDIKSGQRFSEETLYSSVDLIRTGAPENTEKIKDLRLYLRSLVTGCKNVIYALKRCNSSLALGIGPNAQAAAAAATAKDEGESTAMAVDQKEPATTGASAIISNKEGDLAGFELELLSSLFREGLRACAQHYRVEAQIKLVDRECKEQIEHFANLFVSLDPAVFHELFTSQFEFAFDTMIEQCAAIASVQVFVSCEPTSPAFMSIMLRFLCSRLDQLGSDDEALTSTMLHLFKIAFLALTFFPEANEPVLQPYVQQIIKSVLTISKTTKKPENYFLLLRALFRSIGGGRYESLYKEVFPILQNLLETLNNALGFTKQASPMQELFVEICLTVPVRLSVLLPYLSLLMKPLVYALESGPELVSQGLRTLELCIDNLTREFLDPILMPVMSEIMSSLWLHLRLPSSASTHAPVAARILGKLGGRNRHMLLTRFPKDPNEQMASSEDQFSVPLTFEGLPGLIEMPLADAIQMNLARKDAVEFVVSCAQYALVLPFVGKGNVADVLAEAPQHGRRLCELYSNPMSLKRLANISATPLNKNGLLRIIWSLSLATAHSEEATELLKTVTSLGALQHIIHSVETAKPASQPSPPSCSTSLSHCSLGDVVPEAIALALVAESESLREIGCRMLRSFYRSLRESLSDKVSLVGQLPAMRRIVSEIGADAQGIAFIVKELDLGPHWLTDNLIELSKALLFTLKDTHTNALYDNTPISSRETILEIVQKAFPIPDPPLQPEPVSAPAVNSEPMEAEADGKQPESEAAADGDHPAEAAKESPKEADKGTDSDAPEDTEKPKPDEAAMDVEKPVEDKDEKKDQKAISDDTMTDKPEESAASGTDKPVESTEPVESAKDGASGSKILEDDAGAKQEPPKSDVPTSKPSSDTNASRHQTPDASAPKPNTPAITPQQTQQAAQALHAQQAQQTLNTLAARLSPENSRLVRETVKACLDILVNVTGCSITALLTPCRDRLLVPIFGKPLRALPHNMQIGNIDAITYCMSLEPPFMEINEELMRLLSEALALADAEDQALVNHPAQIRSNTVSLTPPAPCLSQSRHNTTRARIISVFFKSLYHKSIDVVEAANDGLRQVLQQQQKLPKDLLQAGLRPILLNLSDYKRLTVASLDGLARLLQLLTNYFKVEVGRKLLDHMQQWANPQLLQAASSKAIDDLHEIKILVAILQVFHLLPTSANVLLDDLVSSVVNLEVNLCRRESSPFREPLFKFLTRYPNESVVYFMGRIENTHYARIFAHALRSPTCDALREALVGLTPNIIKAKSESTSAMATPGQQQMTKPAAVPTEATYKRLVIGMHIMTMIHAGLEKNPKWIEARPDLLQAVIEMWNAIAAVSTQSDQAHQLAKICFLEHYIASLLIATRVMSNPPAVLFKLLEACGRSSDIIDTHHIFRYVWDELIVKWPISKRREILTAFMSQLGDTSTSADANAILMQRLVNPLVATVFSLPAIAATEGGRTDLTADQRGAELLSDNVLLWIHKRVWIALVSSGHHMSPNINDSVRLEMVRLSSSLIRSAAVVVTDSRKDIIKFGWQFIRDDDILIKYASYVLVTQFIVAFQTPVKIVSQVYTSLLKAHHVENRVLVRQALDILMPVLAERLNPSSLPQDPNEIPSWARWAKRVLFEQSVSVAHTTHIYQLIAAQPTMFYPYRMQFATSLVGILQKMCLTHSATTETRTLALDIMDLFLKWHAMQEKESSASSAAAASTSEAQGGAAAGTPPAPDLLMTEARRETIVGLLLRMLCLVFDFALKSTLGPRALELLSSYLDTSKWPPMHLRLTFFERSIHQIEQQGMNNQLVLHILTVLSTVTQHMQPVWFEEYYSNLVTVVRKCISVENTQVQRIIATLLRQLYEQAAENERLGSSNIVADLKALVESLITENLQSNTNLFGTLMILHATGKYIGEQFYSYIPTLMKFVQKYTKEHNTHSGSAAAAVPAGPSSLSTQSSATSVTGVGGSAAGVVPPKLATTEGEIVATLLANKNLTLTVEGLVRGETSLDTLLMLVLLLKDYISRLGDQRRSFLTYIIQLIERSSDPCLLHVVLAVVREWVLDPQEVFPTIKEKAMLMSSMMSFVHGSVSANDNTSRTNARAAVAAAAAAAATTATASSSPATRSATGTALDANGNVDMFSLLERKYLSLVLEVYNDPRFTRSEMTMRLEQAFLSGMQSEDSEMRHRFLDTFDANMPPSLPVRLNYLLETQNWESVSSTFWLQQCLPLLFASTHQQASLRPFVMRRIIGDKTGSTADHGSGSKLIDVDADSRMDVDIDGDSTMDAPRVAHANGSGDVEDMDTDEADNVVNHHSVAENGFTRSAISSTETSGSPFAVGTIVRPLARMVLLDTQFACSVWVKLFPLVWHNLSSKDQHDLTSGIIRLLAKPYHQAQTSSRPNVIQAILDACSACTPMPRLPPQLLRYLGQTYGAWYSSLAILEHKILDRTEIESAIFDRAMGVELGAFDALTELYTTLSASHYFYGAWKRHGQYHESHIALAYEQLDDWANAQASYEQAQAKARAGVLPFSESEYCLWESRWIETTRRLQSWDMLQDLGVNESLPEIELDAGWRLWSWPERQPHIRQLIKATPAEFLGSARAKFYETYLSLIKNGGERAKTADFQRVCKEGIRLCLQQWNELPPVGTPAHINILHMFQLMVELSDASSIYLSLATTKAENLEVKSTDLKSVLQTWRERLPNNSDPINIWSDLVAWRQHIFKAINDVYVPFIPQQGGTANEDTQETSKAGNKKGGNKADAKGSRKNDAKEDTPKSATPANSTLTSFAYRGYHEMAWIINRFAHVARLHGLIDVCISSLTRIYTLPNIEIQEAFLKLREQAKCYYDRPDELQSGLDVISNTNLMYFQQYQKAEFFTLKGQFLTKLGKLEDANHAFAMGIQVDLASAKAWGAWGRHNDYRFNMNLSDTTQAVNAISCYMQAAGLSKRPRVRRYLARTLWLLGQDDEASNVCTAFDNYKSEMPTWYWIAFIPQLLVGLDAKYSRQSLQILLRIAKQYPQALHYSLRTAREESLLARRQQQVQEASNSSSAANTNGNTPNPRQEPTLAEKIDELMSKLKTAHPLLTLSMESMIDQIVQRLKPFPEEDIYRLVHALLSDGLQQLHARVSQNNYDMTLLDTIVSNTCRVARSLPSGVIKTHFEKDFGKVHEMDLRTYVTRLHQMLSHFSPFLVEFEQQKFEDVEVPGQYLMLTDNNDEFVRIERFMPQLTITLGTSNVSRRLAIRGTDGSIAHFAVQQSTSKHNHQEERWVQLYRNLDRACEEERDVCEQRRLALHLPTIVSLAPHIRLVQEQPQSFTLQDVYDEAQVLYFVDKMREVAGQVPSAEDANRVLFEQICQRFVPSTLLSDNVRAHSSSPMAYWLYRESFSFQVSVSMALTYIIASTQRAPAKLTISRDDGSVCLTDLVPTQASPGLIHSKEPGAAFVTELGLEGILPFAVHKVADRFASEEYLLRDFLDLYVTDELLHMPTVKALAASNPQALVEMCERNVQLITHRVKQLVEILPPEKVHELGASPMQPLIQLFMQAVDPTNLAKMDFLWMPWL</sequence>
<dbReference type="InterPro" id="IPR000403">
    <property type="entry name" value="PI3/4_kinase_cat_dom"/>
</dbReference>
<accession>A0A1Y1WEW5</accession>
<reference evidence="6 7" key="1">
    <citation type="submission" date="2016-07" db="EMBL/GenBank/DDBJ databases">
        <title>Pervasive Adenine N6-methylation of Active Genes in Fungi.</title>
        <authorList>
            <consortium name="DOE Joint Genome Institute"/>
            <person name="Mondo S.J."/>
            <person name="Dannebaum R.O."/>
            <person name="Kuo R.C."/>
            <person name="Labutti K."/>
            <person name="Haridas S."/>
            <person name="Kuo A."/>
            <person name="Salamov A."/>
            <person name="Ahrendt S.R."/>
            <person name="Lipzen A."/>
            <person name="Sullivan W."/>
            <person name="Andreopoulos W.B."/>
            <person name="Clum A."/>
            <person name="Lindquist E."/>
            <person name="Daum C."/>
            <person name="Ramamoorthy G.K."/>
            <person name="Gryganskyi A."/>
            <person name="Culley D."/>
            <person name="Magnuson J.K."/>
            <person name="James T.Y."/>
            <person name="O'Malley M.A."/>
            <person name="Stajich J.E."/>
            <person name="Spatafora J.W."/>
            <person name="Visel A."/>
            <person name="Grigoriev I.V."/>
        </authorList>
    </citation>
    <scope>NUCLEOTIDE SEQUENCE [LARGE SCALE GENOMIC DNA]</scope>
    <source>
        <strain evidence="6 7">ATCC 12442</strain>
    </source>
</reference>
<dbReference type="PROSITE" id="PS50290">
    <property type="entry name" value="PI3_4_KINASE_3"/>
    <property type="match status" value="1"/>
</dbReference>
<dbReference type="RefSeq" id="XP_040745436.1">
    <property type="nucleotide sequence ID" value="XM_040891261.1"/>
</dbReference>
<evidence type="ECO:0000256" key="1">
    <source>
        <dbReference type="ARBA" id="ARBA00007234"/>
    </source>
</evidence>
<dbReference type="SUPFAM" id="SSF48371">
    <property type="entry name" value="ARM repeat"/>
    <property type="match status" value="3"/>
</dbReference>
<feature type="compositionally biased region" description="Low complexity" evidence="2">
    <location>
        <begin position="3469"/>
        <end position="3485"/>
    </location>
</feature>
<dbReference type="InterPro" id="IPR046807">
    <property type="entry name" value="Tra1_central"/>
</dbReference>
<feature type="region of interest" description="Disordered" evidence="2">
    <location>
        <begin position="154"/>
        <end position="178"/>
    </location>
</feature>
<name>A0A1Y1WEW5_9FUNG</name>
<feature type="region of interest" description="Disordered" evidence="2">
    <location>
        <begin position="1167"/>
        <end position="1357"/>
    </location>
</feature>
<dbReference type="SUPFAM" id="SSF56112">
    <property type="entry name" value="Protein kinase-like (PK-like)"/>
    <property type="match status" value="1"/>
</dbReference>
<dbReference type="GO" id="GO:0005634">
    <property type="term" value="C:nucleus"/>
    <property type="evidence" value="ECO:0007669"/>
    <property type="project" value="TreeGrafter"/>
</dbReference>
<feature type="region of interest" description="Disordered" evidence="2">
    <location>
        <begin position="2145"/>
        <end position="2167"/>
    </location>
</feature>
<comment type="similarity">
    <text evidence="1">Belongs to the PI3/PI4-kinase family. TRA1 subfamily.</text>
</comment>
<gene>
    <name evidence="6" type="ORF">DL89DRAFT_321147</name>
</gene>
<keyword evidence="7" id="KW-1185">Reference proteome</keyword>
<feature type="domain" description="PI3K/PI4K catalytic" evidence="3">
    <location>
        <begin position="3648"/>
        <end position="3970"/>
    </location>
</feature>
<evidence type="ECO:0000259" key="5">
    <source>
        <dbReference type="PROSITE" id="PS51190"/>
    </source>
</evidence>
<feature type="compositionally biased region" description="Polar residues" evidence="2">
    <location>
        <begin position="1313"/>
        <end position="1331"/>
    </location>
</feature>
<dbReference type="InterPro" id="IPR014009">
    <property type="entry name" value="PIK_FAT"/>
</dbReference>
<dbReference type="InterPro" id="IPR046805">
    <property type="entry name" value="Tra1_ring"/>
</dbReference>
<feature type="region of interest" description="Disordered" evidence="2">
    <location>
        <begin position="3165"/>
        <end position="3207"/>
    </location>
</feature>
<dbReference type="Pfam" id="PF20206">
    <property type="entry name" value="Tra1_ring"/>
    <property type="match status" value="1"/>
</dbReference>
<feature type="compositionally biased region" description="Basic and acidic residues" evidence="2">
    <location>
        <begin position="3184"/>
        <end position="3201"/>
    </location>
</feature>
<evidence type="ECO:0008006" key="8">
    <source>
        <dbReference type="Google" id="ProtNLM"/>
    </source>
</evidence>
<dbReference type="GO" id="GO:0000124">
    <property type="term" value="C:SAGA complex"/>
    <property type="evidence" value="ECO:0007669"/>
    <property type="project" value="TreeGrafter"/>
</dbReference>
<feature type="domain" description="FATC" evidence="5">
    <location>
        <begin position="3942"/>
        <end position="3985"/>
    </location>
</feature>
<evidence type="ECO:0000259" key="3">
    <source>
        <dbReference type="PROSITE" id="PS50290"/>
    </source>
</evidence>
<evidence type="ECO:0000313" key="6">
    <source>
        <dbReference type="EMBL" id="ORX72012.1"/>
    </source>
</evidence>
<feature type="compositionally biased region" description="Basic and acidic residues" evidence="2">
    <location>
        <begin position="1191"/>
        <end position="1269"/>
    </location>
</feature>
<feature type="region of interest" description="Disordered" evidence="2">
    <location>
        <begin position="3463"/>
        <end position="3488"/>
    </location>
</feature>
<dbReference type="InterPro" id="IPR016024">
    <property type="entry name" value="ARM-type_fold"/>
</dbReference>
<protein>
    <recommendedName>
        <fullName evidence="8">Non-specific serine/threonine protein kinase</fullName>
    </recommendedName>
</protein>
<dbReference type="STRING" id="61395.A0A1Y1WEW5"/>
<feature type="compositionally biased region" description="Low complexity" evidence="2">
    <location>
        <begin position="1345"/>
        <end position="1357"/>
    </location>
</feature>
<dbReference type="InterPro" id="IPR050517">
    <property type="entry name" value="DDR_Repair_Kinase"/>
</dbReference>
<evidence type="ECO:0000313" key="7">
    <source>
        <dbReference type="Proteomes" id="UP000193922"/>
    </source>
</evidence>
<dbReference type="PANTHER" id="PTHR11139:SF1">
    <property type="entry name" value="TRANSFORMATION_TRANSCRIPTION DOMAIN-ASSOCIATED PROTEIN"/>
    <property type="match status" value="1"/>
</dbReference>
<dbReference type="OrthoDB" id="5570127at2759"/>